<protein>
    <submittedName>
        <fullName evidence="2">Uncharacterized protein</fullName>
    </submittedName>
</protein>
<dbReference type="InterPro" id="IPR008494">
    <property type="entry name" value="DUF776"/>
</dbReference>
<dbReference type="STRING" id="246437.L9JWG1"/>
<accession>L9JWG1</accession>
<reference evidence="3" key="2">
    <citation type="journal article" date="2013" name="Nat. Commun.">
        <title>Genome of the Chinese tree shrew.</title>
        <authorList>
            <person name="Fan Y."/>
            <person name="Huang Z.Y."/>
            <person name="Cao C.C."/>
            <person name="Chen C.S."/>
            <person name="Chen Y.X."/>
            <person name="Fan D.D."/>
            <person name="He J."/>
            <person name="Hou H.L."/>
            <person name="Hu L."/>
            <person name="Hu X.T."/>
            <person name="Jiang X.T."/>
            <person name="Lai R."/>
            <person name="Lang Y.S."/>
            <person name="Liang B."/>
            <person name="Liao S.G."/>
            <person name="Mu D."/>
            <person name="Ma Y.Y."/>
            <person name="Niu Y.Y."/>
            <person name="Sun X.Q."/>
            <person name="Xia J.Q."/>
            <person name="Xiao J."/>
            <person name="Xiong Z.Q."/>
            <person name="Xu L."/>
            <person name="Yang L."/>
            <person name="Zhang Y."/>
            <person name="Zhao W."/>
            <person name="Zhao X.D."/>
            <person name="Zheng Y.T."/>
            <person name="Zhou J.M."/>
            <person name="Zhu Y.B."/>
            <person name="Zhang G.J."/>
            <person name="Wang J."/>
            <person name="Yao Y.G."/>
        </authorList>
    </citation>
    <scope>NUCLEOTIDE SEQUENCE [LARGE SCALE GENOMIC DNA]</scope>
</reference>
<evidence type="ECO:0000313" key="3">
    <source>
        <dbReference type="Proteomes" id="UP000011518"/>
    </source>
</evidence>
<sequence>MFQVSCPSSSKVYTLQYNSSQLKHKCNTDSPDDISELGISNPKEFTAGESSSLNTSHTVAAALAAVAPAAVAPPAARPPAARPTAAVRAATPAAVIPAAVAPVAAGLAAVVPTNVDLLHP</sequence>
<dbReference type="AlphaFoldDB" id="L9JWG1"/>
<reference evidence="3" key="1">
    <citation type="submission" date="2012-07" db="EMBL/GenBank/DDBJ databases">
        <title>Genome of the Chinese tree shrew, a rising model animal genetically related to primates.</title>
        <authorList>
            <person name="Zhang G."/>
            <person name="Fan Y."/>
            <person name="Yao Y."/>
            <person name="Huang Z."/>
        </authorList>
    </citation>
    <scope>NUCLEOTIDE SEQUENCE [LARGE SCALE GENOMIC DNA]</scope>
</reference>
<evidence type="ECO:0000256" key="1">
    <source>
        <dbReference type="SAM" id="MobiDB-lite"/>
    </source>
</evidence>
<gene>
    <name evidence="2" type="ORF">TREES_T100004424</name>
</gene>
<proteinExistence type="predicted"/>
<organism evidence="2 3">
    <name type="scientific">Tupaia chinensis</name>
    <name type="common">Chinese tree shrew</name>
    <name type="synonym">Tupaia belangeri chinensis</name>
    <dbReference type="NCBI Taxonomy" id="246437"/>
    <lineage>
        <taxon>Eukaryota</taxon>
        <taxon>Metazoa</taxon>
        <taxon>Chordata</taxon>
        <taxon>Craniata</taxon>
        <taxon>Vertebrata</taxon>
        <taxon>Euteleostomi</taxon>
        <taxon>Mammalia</taxon>
        <taxon>Eutheria</taxon>
        <taxon>Euarchontoglires</taxon>
        <taxon>Scandentia</taxon>
        <taxon>Tupaiidae</taxon>
        <taxon>Tupaia</taxon>
    </lineage>
</organism>
<dbReference type="Proteomes" id="UP000011518">
    <property type="component" value="Unassembled WGS sequence"/>
</dbReference>
<keyword evidence="3" id="KW-1185">Reference proteome</keyword>
<name>L9JWG1_TUPCH</name>
<dbReference type="Pfam" id="PF05604">
    <property type="entry name" value="DUF776"/>
    <property type="match status" value="1"/>
</dbReference>
<evidence type="ECO:0000313" key="2">
    <source>
        <dbReference type="EMBL" id="ELW54925.1"/>
    </source>
</evidence>
<dbReference type="InParanoid" id="L9JWG1"/>
<feature type="region of interest" description="Disordered" evidence="1">
    <location>
        <begin position="23"/>
        <end position="52"/>
    </location>
</feature>
<dbReference type="EMBL" id="KB320933">
    <property type="protein sequence ID" value="ELW54925.1"/>
    <property type="molecule type" value="Genomic_DNA"/>
</dbReference>